<feature type="binding site" evidence="6">
    <location>
        <position position="329"/>
    </location>
    <ligand>
        <name>substrate</name>
    </ligand>
</feature>
<evidence type="ECO:0000313" key="9">
    <source>
        <dbReference type="EMBL" id="QNE34587.1"/>
    </source>
</evidence>
<evidence type="ECO:0000256" key="4">
    <source>
        <dbReference type="ARBA" id="ARBA00023002"/>
    </source>
</evidence>
<evidence type="ECO:0000313" key="10">
    <source>
        <dbReference type="Proteomes" id="UP000515511"/>
    </source>
</evidence>
<dbReference type="UniPathway" id="UPA00115">
    <property type="reaction ID" value="UER00408"/>
</dbReference>
<feature type="binding site" evidence="6">
    <location>
        <position position="168"/>
    </location>
    <ligand>
        <name>substrate</name>
    </ligand>
</feature>
<dbReference type="InterPro" id="IPR022675">
    <property type="entry name" value="G6P_DH_C"/>
</dbReference>
<dbReference type="NCBIfam" id="NF009492">
    <property type="entry name" value="PRK12853.1-3"/>
    <property type="match status" value="1"/>
</dbReference>
<keyword evidence="3 6" id="KW-0521">NADP</keyword>
<dbReference type="GO" id="GO:0006006">
    <property type="term" value="P:glucose metabolic process"/>
    <property type="evidence" value="ECO:0007669"/>
    <property type="project" value="UniProtKB-KW"/>
</dbReference>
<dbReference type="InterPro" id="IPR036291">
    <property type="entry name" value="NAD(P)-bd_dom_sf"/>
</dbReference>
<keyword evidence="4 6" id="KW-0560">Oxidoreductase</keyword>
<comment type="function">
    <text evidence="6">Catalyzes the oxidation of glucose 6-phosphate to 6-phosphogluconolactone.</text>
</comment>
<feature type="domain" description="Glucose-6-phosphate dehydrogenase C-terminal" evidence="8">
    <location>
        <begin position="181"/>
        <end position="458"/>
    </location>
</feature>
<dbReference type="Gene3D" id="3.40.50.720">
    <property type="entry name" value="NAD(P)-binding Rossmann-like Domain"/>
    <property type="match status" value="1"/>
</dbReference>
<feature type="binding site" evidence="6">
    <location>
        <position position="225"/>
    </location>
    <ligand>
        <name>substrate</name>
    </ligand>
</feature>
<protein>
    <recommendedName>
        <fullName evidence="6">Glucose-6-phosphate 1-dehydrogenase</fullName>
        <shortName evidence="6">G6PD</shortName>
        <ecNumber evidence="6">1.1.1.49</ecNumber>
    </recommendedName>
</protein>
<dbReference type="KEGG" id="lse:F1C12_05240"/>
<feature type="binding site" evidence="6">
    <location>
        <position position="206"/>
    </location>
    <ligand>
        <name>substrate</name>
    </ligand>
</feature>
<comment type="similarity">
    <text evidence="6">Belongs to the glucose-6-phosphate dehydrogenase family.</text>
</comment>
<dbReference type="GO" id="GO:0009051">
    <property type="term" value="P:pentose-phosphate shunt, oxidative branch"/>
    <property type="evidence" value="ECO:0007669"/>
    <property type="project" value="TreeGrafter"/>
</dbReference>
<evidence type="ECO:0000256" key="5">
    <source>
        <dbReference type="ARBA" id="ARBA00023277"/>
    </source>
</evidence>
<accession>A0A7G6Y7X2</accession>
<dbReference type="PIRSF" id="PIRSF000110">
    <property type="entry name" value="G6PD"/>
    <property type="match status" value="1"/>
</dbReference>
<dbReference type="PANTHER" id="PTHR23429">
    <property type="entry name" value="GLUCOSE-6-PHOSPHATE 1-DEHYDROGENASE G6PD"/>
    <property type="match status" value="1"/>
</dbReference>
<evidence type="ECO:0000259" key="7">
    <source>
        <dbReference type="Pfam" id="PF00479"/>
    </source>
</evidence>
<dbReference type="GO" id="GO:0004345">
    <property type="term" value="F:glucose-6-phosphate dehydrogenase activity"/>
    <property type="evidence" value="ECO:0007669"/>
    <property type="project" value="UniProtKB-UniRule"/>
</dbReference>
<feature type="binding site" evidence="6">
    <location>
        <begin position="87"/>
        <end position="88"/>
    </location>
    <ligand>
        <name>NADP(+)</name>
        <dbReference type="ChEBI" id="CHEBI:58349"/>
    </ligand>
</feature>
<organism evidence="9 10">
    <name type="scientific">Leifsonia shinshuensis</name>
    <dbReference type="NCBI Taxonomy" id="150026"/>
    <lineage>
        <taxon>Bacteria</taxon>
        <taxon>Bacillati</taxon>
        <taxon>Actinomycetota</taxon>
        <taxon>Actinomycetes</taxon>
        <taxon>Micrococcales</taxon>
        <taxon>Microbacteriaceae</taxon>
        <taxon>Leifsonia</taxon>
    </lineage>
</organism>
<dbReference type="PANTHER" id="PTHR23429:SF0">
    <property type="entry name" value="GLUCOSE-6-PHOSPHATE 1-DEHYDROGENASE"/>
    <property type="match status" value="1"/>
</dbReference>
<dbReference type="EMBL" id="CP043641">
    <property type="protein sequence ID" value="QNE34587.1"/>
    <property type="molecule type" value="Genomic_DNA"/>
</dbReference>
<evidence type="ECO:0000256" key="6">
    <source>
        <dbReference type="HAMAP-Rule" id="MF_00966"/>
    </source>
</evidence>
<comment type="pathway">
    <text evidence="1 6">Carbohydrate degradation; pentose phosphate pathway; D-ribulose 5-phosphate from D-glucose 6-phosphate (oxidative stage): step 1/3.</text>
</comment>
<keyword evidence="2 6" id="KW-0313">Glucose metabolism</keyword>
<dbReference type="GO" id="GO:0005829">
    <property type="term" value="C:cytosol"/>
    <property type="evidence" value="ECO:0007669"/>
    <property type="project" value="TreeGrafter"/>
</dbReference>
<dbReference type="InterPro" id="IPR022674">
    <property type="entry name" value="G6P_DH_NAD-bd"/>
</dbReference>
<dbReference type="Pfam" id="PF02781">
    <property type="entry name" value="G6PD_C"/>
    <property type="match status" value="1"/>
</dbReference>
<feature type="binding site" evidence="6">
    <location>
        <position position="138"/>
    </location>
    <ligand>
        <name>NADP(+)</name>
        <dbReference type="ChEBI" id="CHEBI:58349"/>
    </ligand>
</feature>
<dbReference type="EC" id="1.1.1.49" evidence="6"/>
<dbReference type="Pfam" id="PF00479">
    <property type="entry name" value="G6PD_N"/>
    <property type="match status" value="1"/>
</dbReference>
<sequence>MKRMTQSVGTLVILGASGDLSSRLLLPAIGQLLTHHPERRFHLVGSGAEDWTDAKWRSVVKASFKTVKAGGPAVDELLKSTVYLSADVTKPDDLQRIFDACDGAPALYFALPPAITAKACEALGKLTLPAGLTLALEKPFGTDKRSAVALNKRLATLVPEDQIHRVDHFLGNSTVLNLIGLRFANSILEPVWNGDHIQSVDIVYDESLGLEDRARYYDHAGALMDMIQSHLLQVLAVFAMEPPSALDATDLRDAKATVLRATRVWKDDPVEASRRARYTAGTVDGEKLPAYINEPGVDPANDTETLAEVTVQIDTWRWAGVPFTLRSGKALGSRRREILVTFKPARHIPRGLKGHREPTMLRIMLAPDAMSLELNINGPDDPHEIERVALSADFGPGLLLAYAEVLEGILDGDPSLSVRGDTAVEMWRIVAPVISAWKKDDVPLQSYRAGSDGPASWKKIG</sequence>
<dbReference type="SUPFAM" id="SSF55347">
    <property type="entry name" value="Glyceraldehyde-3-phosphate dehydrogenase-like, C-terminal domain"/>
    <property type="match status" value="1"/>
</dbReference>
<evidence type="ECO:0000256" key="2">
    <source>
        <dbReference type="ARBA" id="ARBA00022526"/>
    </source>
</evidence>
<name>A0A7G6Y7X2_9MICO</name>
<dbReference type="SUPFAM" id="SSF51735">
    <property type="entry name" value="NAD(P)-binding Rossmann-fold domains"/>
    <property type="match status" value="1"/>
</dbReference>
<dbReference type="HAMAP" id="MF_00966">
    <property type="entry name" value="G6PD"/>
    <property type="match status" value="1"/>
</dbReference>
<reference evidence="10" key="1">
    <citation type="submission" date="2019-09" db="EMBL/GenBank/DDBJ databases">
        <title>Antimicrobial potential of Antarctic Bacteria.</title>
        <authorList>
            <person name="Benaud N."/>
            <person name="Edwards R.J."/>
            <person name="Ferrari B.C."/>
        </authorList>
    </citation>
    <scope>NUCLEOTIDE SEQUENCE [LARGE SCALE GENOMIC DNA]</scope>
    <source>
        <strain evidence="10">INR9</strain>
    </source>
</reference>
<comment type="catalytic activity">
    <reaction evidence="6">
        <text>D-glucose 6-phosphate + NADP(+) = 6-phospho-D-glucono-1,5-lactone + NADPH + H(+)</text>
        <dbReference type="Rhea" id="RHEA:15841"/>
        <dbReference type="ChEBI" id="CHEBI:15378"/>
        <dbReference type="ChEBI" id="CHEBI:57783"/>
        <dbReference type="ChEBI" id="CHEBI:57955"/>
        <dbReference type="ChEBI" id="CHEBI:58349"/>
        <dbReference type="ChEBI" id="CHEBI:61548"/>
        <dbReference type="EC" id="1.1.1.49"/>
    </reaction>
</comment>
<evidence type="ECO:0000256" key="1">
    <source>
        <dbReference type="ARBA" id="ARBA00004937"/>
    </source>
</evidence>
<dbReference type="PRINTS" id="PR00079">
    <property type="entry name" value="G6PDHDRGNASE"/>
</dbReference>
<dbReference type="GO" id="GO:0050661">
    <property type="term" value="F:NADP binding"/>
    <property type="evidence" value="ECO:0007669"/>
    <property type="project" value="UniProtKB-UniRule"/>
</dbReference>
<comment type="caution">
    <text evidence="6">Lacks conserved residue(s) required for the propagation of feature annotation.</text>
</comment>
<gene>
    <name evidence="6" type="primary">zwf</name>
    <name evidence="9" type="ORF">F1C12_05240</name>
</gene>
<feature type="binding site" evidence="6">
    <location>
        <position position="48"/>
    </location>
    <ligand>
        <name>NADP(+)</name>
        <dbReference type="ChEBI" id="CHEBI:58349"/>
    </ligand>
</feature>
<dbReference type="AlphaFoldDB" id="A0A7G6Y7X2"/>
<feature type="active site" description="Proton acceptor" evidence="6">
    <location>
        <position position="230"/>
    </location>
</feature>
<evidence type="ECO:0000259" key="8">
    <source>
        <dbReference type="Pfam" id="PF02781"/>
    </source>
</evidence>
<evidence type="ECO:0000256" key="3">
    <source>
        <dbReference type="ARBA" id="ARBA00022857"/>
    </source>
</evidence>
<proteinExistence type="inferred from homology"/>
<dbReference type="Gene3D" id="3.30.360.10">
    <property type="entry name" value="Dihydrodipicolinate Reductase, domain 2"/>
    <property type="match status" value="1"/>
</dbReference>
<keyword evidence="5 6" id="KW-0119">Carbohydrate metabolism</keyword>
<feature type="domain" description="Glucose-6-phosphate dehydrogenase NAD-binding" evidence="7">
    <location>
        <begin position="12"/>
        <end position="177"/>
    </location>
</feature>
<dbReference type="Proteomes" id="UP000515511">
    <property type="component" value="Chromosome"/>
</dbReference>
<dbReference type="InterPro" id="IPR001282">
    <property type="entry name" value="G6P_DH"/>
</dbReference>